<dbReference type="PANTHER" id="PTHR30204">
    <property type="entry name" value="REDOX-CYCLING DRUG-SENSING TRANSCRIPTIONAL ACTIVATOR SOXR"/>
    <property type="match status" value="1"/>
</dbReference>
<dbReference type="SMART" id="SM00422">
    <property type="entry name" value="HTH_MERR"/>
    <property type="match status" value="1"/>
</dbReference>
<evidence type="ECO:0000256" key="1">
    <source>
        <dbReference type="ARBA" id="ARBA00023125"/>
    </source>
</evidence>
<dbReference type="PROSITE" id="PS00552">
    <property type="entry name" value="HTH_MERR_1"/>
    <property type="match status" value="1"/>
</dbReference>
<evidence type="ECO:0000313" key="5">
    <source>
        <dbReference type="Proteomes" id="UP000603904"/>
    </source>
</evidence>
<name>A0ABQ4G282_9ACTN</name>
<dbReference type="InterPro" id="IPR011256">
    <property type="entry name" value="Reg_factor_effector_dom_sf"/>
</dbReference>
<dbReference type="RefSeq" id="WP_204058528.1">
    <property type="nucleotide sequence ID" value="NZ_BAAAGP010000012.1"/>
</dbReference>
<dbReference type="PROSITE" id="PS50937">
    <property type="entry name" value="HTH_MERR_2"/>
    <property type="match status" value="1"/>
</dbReference>
<dbReference type="Pfam" id="PF00376">
    <property type="entry name" value="MerR"/>
    <property type="match status" value="1"/>
</dbReference>
<feature type="domain" description="HTH merR-type" evidence="3">
    <location>
        <begin position="3"/>
        <end position="73"/>
    </location>
</feature>
<reference evidence="4 5" key="1">
    <citation type="submission" date="2021-01" db="EMBL/GenBank/DDBJ databases">
        <title>Whole genome shotgun sequence of Microbispora corallina NBRC 16416.</title>
        <authorList>
            <person name="Komaki H."/>
            <person name="Tamura T."/>
        </authorList>
    </citation>
    <scope>NUCLEOTIDE SEQUENCE [LARGE SCALE GENOMIC DNA]</scope>
    <source>
        <strain evidence="4 5">NBRC 16416</strain>
    </source>
</reference>
<dbReference type="EMBL" id="BOOC01000020">
    <property type="protein sequence ID" value="GIH41160.1"/>
    <property type="molecule type" value="Genomic_DNA"/>
</dbReference>
<proteinExistence type="predicted"/>
<dbReference type="Gene3D" id="1.10.1660.10">
    <property type="match status" value="1"/>
</dbReference>
<dbReference type="InterPro" id="IPR009061">
    <property type="entry name" value="DNA-bd_dom_put_sf"/>
</dbReference>
<dbReference type="Gene3D" id="3.20.80.10">
    <property type="entry name" value="Regulatory factor, effector binding domain"/>
    <property type="match status" value="1"/>
</dbReference>
<evidence type="ECO:0000313" key="4">
    <source>
        <dbReference type="EMBL" id="GIH41160.1"/>
    </source>
</evidence>
<dbReference type="SUPFAM" id="SSF46955">
    <property type="entry name" value="Putative DNA-binding domain"/>
    <property type="match status" value="1"/>
</dbReference>
<dbReference type="CDD" id="cd01107">
    <property type="entry name" value="HTH_BmrR"/>
    <property type="match status" value="1"/>
</dbReference>
<accession>A0ABQ4G282</accession>
<feature type="region of interest" description="Disordered" evidence="2">
    <location>
        <begin position="256"/>
        <end position="275"/>
    </location>
</feature>
<keyword evidence="5" id="KW-1185">Reference proteome</keyword>
<keyword evidence="1" id="KW-0238">DNA-binding</keyword>
<sequence length="275" mass="30264">MSLVSIGEFARLSRLSPKALRLYDELGLLVPAHVDPGTGYRWYAVTQLDPARLAASLRRIGVPLARIRDILALEPASAAGEIRSYWAGAEAEHAARRDLVGSLVDRLEGKDHTMYEVDVRDMPARRLLSMIRRVHEDDLVPTGRELFIHRLRRGGVPRVEGIAGAPFIIYHGEVSGDSDGPVEWCWPVPEGEAAEIAARFPDLTLRTEPAHQEAYVVQETPGQWAGTQAVNAVEALAAWAQQRRREPSGGLRLVLVPNPASEGRGPDSQFALPLR</sequence>
<dbReference type="Proteomes" id="UP000603904">
    <property type="component" value="Unassembled WGS sequence"/>
</dbReference>
<organism evidence="4 5">
    <name type="scientific">Microbispora corallina</name>
    <dbReference type="NCBI Taxonomy" id="83302"/>
    <lineage>
        <taxon>Bacteria</taxon>
        <taxon>Bacillati</taxon>
        <taxon>Actinomycetota</taxon>
        <taxon>Actinomycetes</taxon>
        <taxon>Streptosporangiales</taxon>
        <taxon>Streptosporangiaceae</taxon>
        <taxon>Microbispora</taxon>
    </lineage>
</organism>
<gene>
    <name evidence="4" type="ORF">Mco01_41600</name>
</gene>
<protein>
    <submittedName>
        <fullName evidence="4">MerR family transcriptional regulator</fullName>
    </submittedName>
</protein>
<evidence type="ECO:0000259" key="3">
    <source>
        <dbReference type="PROSITE" id="PS50937"/>
    </source>
</evidence>
<evidence type="ECO:0000256" key="2">
    <source>
        <dbReference type="SAM" id="MobiDB-lite"/>
    </source>
</evidence>
<dbReference type="PANTHER" id="PTHR30204:SF97">
    <property type="entry name" value="MERR FAMILY REGULATORY PROTEIN"/>
    <property type="match status" value="1"/>
</dbReference>
<dbReference type="InterPro" id="IPR047057">
    <property type="entry name" value="MerR_fam"/>
</dbReference>
<dbReference type="InterPro" id="IPR000551">
    <property type="entry name" value="MerR-type_HTH_dom"/>
</dbReference>
<comment type="caution">
    <text evidence="4">The sequence shown here is derived from an EMBL/GenBank/DDBJ whole genome shotgun (WGS) entry which is preliminary data.</text>
</comment>